<proteinExistence type="predicted"/>
<evidence type="ECO:0000313" key="8">
    <source>
        <dbReference type="Proteomes" id="UP000730482"/>
    </source>
</evidence>
<evidence type="ECO:0000256" key="5">
    <source>
        <dbReference type="SAM" id="Phobius"/>
    </source>
</evidence>
<feature type="transmembrane region" description="Helical" evidence="5">
    <location>
        <begin position="266"/>
        <end position="287"/>
    </location>
</feature>
<feature type="domain" description="Major facilitator superfamily (MFS) profile" evidence="6">
    <location>
        <begin position="47"/>
        <end position="500"/>
    </location>
</feature>
<dbReference type="Gene3D" id="1.20.1720.10">
    <property type="entry name" value="Multidrug resistance protein D"/>
    <property type="match status" value="1"/>
</dbReference>
<dbReference type="PROSITE" id="PS50850">
    <property type="entry name" value="MFS"/>
    <property type="match status" value="1"/>
</dbReference>
<dbReference type="EMBL" id="JAAFYZ010000084">
    <property type="protein sequence ID" value="MBS2549873.1"/>
    <property type="molecule type" value="Genomic_DNA"/>
</dbReference>
<feature type="transmembrane region" description="Helical" evidence="5">
    <location>
        <begin position="448"/>
        <end position="470"/>
    </location>
</feature>
<feature type="transmembrane region" description="Helical" evidence="5">
    <location>
        <begin position="171"/>
        <end position="195"/>
    </location>
</feature>
<dbReference type="CDD" id="cd17321">
    <property type="entry name" value="MFS_MMR_MDR_like"/>
    <property type="match status" value="1"/>
</dbReference>
<accession>A0ABS5KV00</accession>
<organism evidence="7 8">
    <name type="scientific">Catenulispora pinistramenti</name>
    <dbReference type="NCBI Taxonomy" id="2705254"/>
    <lineage>
        <taxon>Bacteria</taxon>
        <taxon>Bacillati</taxon>
        <taxon>Actinomycetota</taxon>
        <taxon>Actinomycetes</taxon>
        <taxon>Catenulisporales</taxon>
        <taxon>Catenulisporaceae</taxon>
        <taxon>Catenulispora</taxon>
    </lineage>
</organism>
<evidence type="ECO:0000256" key="4">
    <source>
        <dbReference type="ARBA" id="ARBA00023136"/>
    </source>
</evidence>
<feature type="transmembrane region" description="Helical" evidence="5">
    <location>
        <begin position="476"/>
        <end position="499"/>
    </location>
</feature>
<evidence type="ECO:0000256" key="3">
    <source>
        <dbReference type="ARBA" id="ARBA00022989"/>
    </source>
</evidence>
<protein>
    <submittedName>
        <fullName evidence="7">MFS transporter</fullName>
    </submittedName>
</protein>
<feature type="transmembrane region" description="Helical" evidence="5">
    <location>
        <begin position="138"/>
        <end position="159"/>
    </location>
</feature>
<dbReference type="InterPro" id="IPR036259">
    <property type="entry name" value="MFS_trans_sf"/>
</dbReference>
<gene>
    <name evidence="7" type="ORF">KGQ19_23695</name>
</gene>
<dbReference type="PRINTS" id="PR01036">
    <property type="entry name" value="TCRTETB"/>
</dbReference>
<comment type="caution">
    <text evidence="7">The sequence shown here is derived from an EMBL/GenBank/DDBJ whole genome shotgun (WGS) entry which is preliminary data.</text>
</comment>
<dbReference type="Pfam" id="PF07690">
    <property type="entry name" value="MFS_1"/>
    <property type="match status" value="1"/>
</dbReference>
<dbReference type="InterPro" id="IPR011701">
    <property type="entry name" value="MFS"/>
</dbReference>
<evidence type="ECO:0000256" key="1">
    <source>
        <dbReference type="ARBA" id="ARBA00004651"/>
    </source>
</evidence>
<keyword evidence="4 5" id="KW-0472">Membrane</keyword>
<dbReference type="PANTHER" id="PTHR42718:SF39">
    <property type="entry name" value="ACTINORHODIN TRANSPORTER-RELATED"/>
    <property type="match status" value="1"/>
</dbReference>
<reference evidence="7 8" key="1">
    <citation type="submission" date="2020-02" db="EMBL/GenBank/DDBJ databases">
        <title>Acidophilic actinobacteria isolated from forest soil.</title>
        <authorList>
            <person name="Golinska P."/>
        </authorList>
    </citation>
    <scope>NUCLEOTIDE SEQUENCE [LARGE SCALE GENOMIC DNA]</scope>
    <source>
        <strain evidence="7 8">NL8</strain>
    </source>
</reference>
<keyword evidence="8" id="KW-1185">Reference proteome</keyword>
<evidence type="ECO:0000259" key="6">
    <source>
        <dbReference type="PROSITE" id="PS50850"/>
    </source>
</evidence>
<feature type="transmembrane region" description="Helical" evidence="5">
    <location>
        <begin position="405"/>
        <end position="427"/>
    </location>
</feature>
<keyword evidence="2 5" id="KW-0812">Transmembrane</keyword>
<feature type="transmembrane region" description="Helical" evidence="5">
    <location>
        <begin position="81"/>
        <end position="101"/>
    </location>
</feature>
<dbReference type="PANTHER" id="PTHR42718">
    <property type="entry name" value="MAJOR FACILITATOR SUPERFAMILY MULTIDRUG TRANSPORTER MFSC"/>
    <property type="match status" value="1"/>
</dbReference>
<dbReference type="SUPFAM" id="SSF103473">
    <property type="entry name" value="MFS general substrate transporter"/>
    <property type="match status" value="2"/>
</dbReference>
<feature type="transmembrane region" description="Helical" evidence="5">
    <location>
        <begin position="201"/>
        <end position="220"/>
    </location>
</feature>
<dbReference type="Proteomes" id="UP000730482">
    <property type="component" value="Unassembled WGS sequence"/>
</dbReference>
<evidence type="ECO:0000256" key="2">
    <source>
        <dbReference type="ARBA" id="ARBA00022692"/>
    </source>
</evidence>
<evidence type="ECO:0000313" key="7">
    <source>
        <dbReference type="EMBL" id="MBS2549873.1"/>
    </source>
</evidence>
<dbReference type="InterPro" id="IPR020846">
    <property type="entry name" value="MFS_dom"/>
</dbReference>
<name>A0ABS5KV00_9ACTN</name>
<sequence>MSESEIGPNRVTATGARGAAATLSPATNHRTPGVADAPGGVRRPGLILATLLVGYFMALLDGSIVNVALPSIREKLHANGASLQMVAAGYIIAYAVLLVTGARLGRILGHERLFKAGLAGFTIASLACGLAQNSGELIIFRVIQGIAAAVMLPQVLSLIQQTFQGEARAKAMSAWTAVLASGIVVGQVLGGVLVTANLFGWSWRPVFLVNVPIGIVLWIASIRALPSVKPQNSAANNKVDLAGVLTLSPTILALVVPLVLGHDEHWPIWGWVLLAATVPLLVLFLAVERRVARRGDSPILPGRILEMSGMKPSLVLIFLVMVVYAGNLFATAIHLQGALGFSALKTGLAFAPCALAFGLVSYFWRNIPAHLIRRFSVIGLVIGAASMAAQIWMFKDGGYGGVWFYLNQMVFGLGVGIGNAPTMTLALMRVPVTEAADASGTLATNAQLAQVVGIASLGTLYLTVAAGHAVHAAGQAMAYLSGAGVVVTLVAVGFAYYLYNLDKHERAAKAAAAL</sequence>
<feature type="transmembrane region" description="Helical" evidence="5">
    <location>
        <begin position="347"/>
        <end position="364"/>
    </location>
</feature>
<feature type="transmembrane region" description="Helical" evidence="5">
    <location>
        <begin position="371"/>
        <end position="393"/>
    </location>
</feature>
<feature type="transmembrane region" description="Helical" evidence="5">
    <location>
        <begin position="241"/>
        <end position="260"/>
    </location>
</feature>
<comment type="subcellular location">
    <subcellularLocation>
        <location evidence="1">Cell membrane</location>
        <topology evidence="1">Multi-pass membrane protein</topology>
    </subcellularLocation>
</comment>
<feature type="transmembrane region" description="Helical" evidence="5">
    <location>
        <begin position="46"/>
        <end position="69"/>
    </location>
</feature>
<keyword evidence="3 5" id="KW-1133">Transmembrane helix</keyword>
<feature type="transmembrane region" description="Helical" evidence="5">
    <location>
        <begin position="313"/>
        <end position="335"/>
    </location>
</feature>